<dbReference type="PANTHER" id="PTHR46179:SF13">
    <property type="entry name" value="C2H2-TYPE DOMAIN-CONTAINING PROTEIN"/>
    <property type="match status" value="1"/>
</dbReference>
<evidence type="ECO:0000256" key="4">
    <source>
        <dbReference type="ARBA" id="ARBA00022833"/>
    </source>
</evidence>
<dbReference type="EnsemblMetazoa" id="ADIR003873-RA">
    <property type="protein sequence ID" value="ADIR003873-PA"/>
    <property type="gene ID" value="ADIR003873"/>
</dbReference>
<dbReference type="PROSITE" id="PS50157">
    <property type="entry name" value="ZINC_FINGER_C2H2_2"/>
    <property type="match status" value="6"/>
</dbReference>
<feature type="domain" description="C2H2-type" evidence="10">
    <location>
        <begin position="332"/>
        <end position="359"/>
    </location>
</feature>
<keyword evidence="2" id="KW-0479">Metal-binding</keyword>
<sequence length="585" mass="68900">MNVYRLEHFPKVCRICLQHRPECAMSSLDTFAQSYDVPFVDVAAELQYPISPDLLPLTPTIVCETCCEELHGFLVYRKRLRLVGQFILCLVRLRAGESTPLEQLFQNHQKELLKVLRELNITSTHKLVFKDLLDEFNGYNHGKPAYSQPIQPHSFEVGNEEHFTEEIDEQVSEEVDCNEEKLHVEKIMESPSDGKLQNETDSSGRMLRSRHHPKGELQQCQQCSFKTHFAKSFQLHMRKHRKDKSSPRHECNRCSLEFSNKRELVQHKRSSHRDHMCDTCGLAFDTKFVLETHAKRHATVRQYKCDYCPLEYYTKAEMLLHVRRLHLKAFEVNCPQCALTFSTKQILAQHMKTHTNQRTHTCTICGFSFKAHTHLNRHMKERHQGVQYPCDHCDVSYRRKDKLRMHVEKTHNVSSRIGVVFTQANTVVLFLLYYDYFKTQIQTYFVCDICLQSYDADEKLKEHQAHHRQPKDLQCGICLGAYLTEDEFNQHLCITYRENYICCNRDFKYHFFYNKHMFLVHGEQTNVRVKPVDGMLLGQYRAKRKQAERCPKCEQEFPTRHQKKQHMETCGSVGQIGRESEDLSL</sequence>
<evidence type="ECO:0000256" key="8">
    <source>
        <dbReference type="PROSITE-ProRule" id="PRU00042"/>
    </source>
</evidence>
<organism evidence="11 12">
    <name type="scientific">Anopheles dirus</name>
    <dbReference type="NCBI Taxonomy" id="7168"/>
    <lineage>
        <taxon>Eukaryota</taxon>
        <taxon>Metazoa</taxon>
        <taxon>Ecdysozoa</taxon>
        <taxon>Arthropoda</taxon>
        <taxon>Hexapoda</taxon>
        <taxon>Insecta</taxon>
        <taxon>Pterygota</taxon>
        <taxon>Neoptera</taxon>
        <taxon>Endopterygota</taxon>
        <taxon>Diptera</taxon>
        <taxon>Nematocera</taxon>
        <taxon>Culicoidea</taxon>
        <taxon>Culicidae</taxon>
        <taxon>Anophelinae</taxon>
        <taxon>Anopheles</taxon>
    </lineage>
</organism>
<keyword evidence="6" id="KW-0804">Transcription</keyword>
<dbReference type="GO" id="GO:0008270">
    <property type="term" value="F:zinc ion binding"/>
    <property type="evidence" value="ECO:0007669"/>
    <property type="project" value="UniProtKB-KW"/>
</dbReference>
<dbReference type="SMART" id="SM00355">
    <property type="entry name" value="ZnF_C2H2"/>
    <property type="match status" value="10"/>
</dbReference>
<dbReference type="GO" id="GO:0005634">
    <property type="term" value="C:nucleus"/>
    <property type="evidence" value="ECO:0007669"/>
    <property type="project" value="UniProtKB-SubCell"/>
</dbReference>
<evidence type="ECO:0000313" key="12">
    <source>
        <dbReference type="Proteomes" id="UP000075884"/>
    </source>
</evidence>
<dbReference type="Proteomes" id="UP000075884">
    <property type="component" value="Unassembled WGS sequence"/>
</dbReference>
<evidence type="ECO:0000256" key="2">
    <source>
        <dbReference type="ARBA" id="ARBA00022723"/>
    </source>
</evidence>
<reference evidence="12" key="1">
    <citation type="submission" date="2013-03" db="EMBL/GenBank/DDBJ databases">
        <title>The Genome Sequence of Anopheles dirus WRAIR2.</title>
        <authorList>
            <consortium name="The Broad Institute Genomics Platform"/>
            <person name="Neafsey D.E."/>
            <person name="Walton C."/>
            <person name="Walker B."/>
            <person name="Young S.K."/>
            <person name="Zeng Q."/>
            <person name="Gargeya S."/>
            <person name="Fitzgerald M."/>
            <person name="Haas B."/>
            <person name="Abouelleil A."/>
            <person name="Allen A.W."/>
            <person name="Alvarado L."/>
            <person name="Arachchi H.M."/>
            <person name="Berlin A.M."/>
            <person name="Chapman S.B."/>
            <person name="Gainer-Dewar J."/>
            <person name="Goldberg J."/>
            <person name="Griggs A."/>
            <person name="Gujja S."/>
            <person name="Hansen M."/>
            <person name="Howarth C."/>
            <person name="Imamovic A."/>
            <person name="Ireland A."/>
            <person name="Larimer J."/>
            <person name="McCowan C."/>
            <person name="Murphy C."/>
            <person name="Pearson M."/>
            <person name="Poon T.W."/>
            <person name="Priest M."/>
            <person name="Roberts A."/>
            <person name="Saif S."/>
            <person name="Shea T."/>
            <person name="Sisk P."/>
            <person name="Sykes S."/>
            <person name="Wortman J."/>
            <person name="Nusbaum C."/>
            <person name="Birren B."/>
        </authorList>
    </citation>
    <scope>NUCLEOTIDE SEQUENCE [LARGE SCALE GENOMIC DNA]</scope>
    <source>
        <strain evidence="12">WRAIR2</strain>
    </source>
</reference>
<dbReference type="VEuPathDB" id="VectorBase:ADIR003873"/>
<evidence type="ECO:0000256" key="5">
    <source>
        <dbReference type="ARBA" id="ARBA00023015"/>
    </source>
</evidence>
<keyword evidence="7" id="KW-0539">Nucleus</keyword>
<dbReference type="PROSITE" id="PS00028">
    <property type="entry name" value="ZINC_FINGER_C2H2_1"/>
    <property type="match status" value="7"/>
</dbReference>
<dbReference type="InterPro" id="IPR051061">
    <property type="entry name" value="Zinc_finger_trans_reg"/>
</dbReference>
<name>A0A182N899_9DIPT</name>
<feature type="domain" description="C2H2-type" evidence="10">
    <location>
        <begin position="249"/>
        <end position="272"/>
    </location>
</feature>
<evidence type="ECO:0000313" key="11">
    <source>
        <dbReference type="EnsemblMetazoa" id="ADIR003873-PA"/>
    </source>
</evidence>
<evidence type="ECO:0000256" key="7">
    <source>
        <dbReference type="ARBA" id="ARBA00023242"/>
    </source>
</evidence>
<comment type="subcellular location">
    <subcellularLocation>
        <location evidence="1">Nucleus</location>
    </subcellularLocation>
</comment>
<dbReference type="SMART" id="SM00868">
    <property type="entry name" value="zf-AD"/>
    <property type="match status" value="1"/>
</dbReference>
<evidence type="ECO:0000256" key="3">
    <source>
        <dbReference type="ARBA" id="ARBA00022771"/>
    </source>
</evidence>
<proteinExistence type="predicted"/>
<evidence type="ECO:0000256" key="9">
    <source>
        <dbReference type="SAM" id="MobiDB-lite"/>
    </source>
</evidence>
<dbReference type="InterPro" id="IPR012934">
    <property type="entry name" value="Znf_AD"/>
</dbReference>
<dbReference type="InterPro" id="IPR036236">
    <property type="entry name" value="Znf_C2H2_sf"/>
</dbReference>
<dbReference type="SUPFAM" id="SSF57667">
    <property type="entry name" value="beta-beta-alpha zinc fingers"/>
    <property type="match status" value="3"/>
</dbReference>
<feature type="domain" description="C2H2-type" evidence="10">
    <location>
        <begin position="360"/>
        <end position="388"/>
    </location>
</feature>
<keyword evidence="5" id="KW-0805">Transcription regulation</keyword>
<dbReference type="STRING" id="7168.A0A182N899"/>
<reference evidence="11" key="2">
    <citation type="submission" date="2020-05" db="UniProtKB">
        <authorList>
            <consortium name="EnsemblMetazoa"/>
        </authorList>
    </citation>
    <scope>IDENTIFICATION</scope>
    <source>
        <strain evidence="11">WRAIR2</strain>
    </source>
</reference>
<feature type="region of interest" description="Disordered" evidence="9">
    <location>
        <begin position="190"/>
        <end position="212"/>
    </location>
</feature>
<feature type="domain" description="C2H2-type" evidence="10">
    <location>
        <begin position="275"/>
        <end position="302"/>
    </location>
</feature>
<dbReference type="GO" id="GO:0006357">
    <property type="term" value="P:regulation of transcription by RNA polymerase II"/>
    <property type="evidence" value="ECO:0007669"/>
    <property type="project" value="TreeGrafter"/>
</dbReference>
<feature type="domain" description="C2H2-type" evidence="10">
    <location>
        <begin position="388"/>
        <end position="416"/>
    </location>
</feature>
<feature type="domain" description="C2H2-type" evidence="10">
    <location>
        <begin position="445"/>
        <end position="472"/>
    </location>
</feature>
<evidence type="ECO:0000256" key="6">
    <source>
        <dbReference type="ARBA" id="ARBA00023163"/>
    </source>
</evidence>
<evidence type="ECO:0000256" key="1">
    <source>
        <dbReference type="ARBA" id="ARBA00004123"/>
    </source>
</evidence>
<accession>A0A182N899</accession>
<protein>
    <recommendedName>
        <fullName evidence="10">C2H2-type domain-containing protein</fullName>
    </recommendedName>
</protein>
<evidence type="ECO:0000259" key="10">
    <source>
        <dbReference type="PROSITE" id="PS50157"/>
    </source>
</evidence>
<dbReference type="Pfam" id="PF00096">
    <property type="entry name" value="zf-C2H2"/>
    <property type="match status" value="2"/>
</dbReference>
<dbReference type="InterPro" id="IPR013087">
    <property type="entry name" value="Znf_C2H2_type"/>
</dbReference>
<keyword evidence="12" id="KW-1185">Reference proteome</keyword>
<dbReference type="Gene3D" id="3.30.160.60">
    <property type="entry name" value="Classic Zinc Finger"/>
    <property type="match status" value="5"/>
</dbReference>
<dbReference type="PANTHER" id="PTHR46179">
    <property type="entry name" value="ZINC FINGER PROTEIN"/>
    <property type="match status" value="1"/>
</dbReference>
<keyword evidence="4" id="KW-0862">Zinc</keyword>
<dbReference type="AlphaFoldDB" id="A0A182N899"/>
<keyword evidence="3 8" id="KW-0863">Zinc-finger</keyword>